<feature type="domain" description="Resolvase/invertase-type recombinase catalytic" evidence="3">
    <location>
        <begin position="1"/>
        <end position="130"/>
    </location>
</feature>
<dbReference type="SUPFAM" id="SSF53041">
    <property type="entry name" value="Resolvase-like"/>
    <property type="match status" value="1"/>
</dbReference>
<dbReference type="PANTHER" id="PTHR30461:SF2">
    <property type="entry name" value="SERINE RECOMBINASE PINE-RELATED"/>
    <property type="match status" value="1"/>
</dbReference>
<dbReference type="SMART" id="SM00857">
    <property type="entry name" value="Resolvase"/>
    <property type="match status" value="1"/>
</dbReference>
<protein>
    <submittedName>
        <fullName evidence="4">Recombinase family protein</fullName>
    </submittedName>
</protein>
<dbReference type="InterPro" id="IPR036162">
    <property type="entry name" value="Resolvase-like_N_sf"/>
</dbReference>
<dbReference type="PANTHER" id="PTHR30461">
    <property type="entry name" value="DNA-INVERTASE FROM LAMBDOID PROPHAGE"/>
    <property type="match status" value="1"/>
</dbReference>
<keyword evidence="5" id="KW-1185">Reference proteome</keyword>
<sequence>MQGFSTLDQKLDAKNDALKKYGCDKIFVEKASGKNLERPQLTKLLEGLREKDIVVIYKLDRLGRSLKDLIEIVNLLASKIVDFISISDGIDTSTAIGMLMFHSVGAFAEFERNLISERTILDLQALELQVELVENQKVCQLNHKKKRYVQKHYIMRSSY</sequence>
<keyword evidence="2" id="KW-0233">DNA recombination</keyword>
<dbReference type="CDD" id="cd03768">
    <property type="entry name" value="SR_ResInv"/>
    <property type="match status" value="1"/>
</dbReference>
<evidence type="ECO:0000313" key="5">
    <source>
        <dbReference type="Proteomes" id="UP001139260"/>
    </source>
</evidence>
<name>A0A9X1XT07_9FLAO</name>
<organism evidence="4 5">
    <name type="scientific">Flavobacterium pygoscelis</name>
    <dbReference type="NCBI Taxonomy" id="2893176"/>
    <lineage>
        <taxon>Bacteria</taxon>
        <taxon>Pseudomonadati</taxon>
        <taxon>Bacteroidota</taxon>
        <taxon>Flavobacteriia</taxon>
        <taxon>Flavobacteriales</taxon>
        <taxon>Flavobacteriaceae</taxon>
        <taxon>Flavobacterium</taxon>
    </lineage>
</organism>
<dbReference type="InterPro" id="IPR006119">
    <property type="entry name" value="Resolv_N"/>
</dbReference>
<evidence type="ECO:0000313" key="4">
    <source>
        <dbReference type="EMBL" id="MCK8142970.1"/>
    </source>
</evidence>
<evidence type="ECO:0000259" key="3">
    <source>
        <dbReference type="PROSITE" id="PS51736"/>
    </source>
</evidence>
<accession>A0A9X1XT07</accession>
<reference evidence="4" key="1">
    <citation type="submission" date="2022-04" db="EMBL/GenBank/DDBJ databases">
        <title>Flavobacterium pygoscelis sp. nov. isolated from Chinstrap chick (Pygoscelis antarcticus).</title>
        <authorList>
            <person name="Irgang R."/>
            <person name="Poblete-Morales M."/>
            <person name="Avendano-Herrera R."/>
        </authorList>
    </citation>
    <scope>NUCLEOTIDE SEQUENCE</scope>
    <source>
        <strain evidence="4">I-SCBP12n</strain>
    </source>
</reference>
<comment type="caution">
    <text evidence="4">The sequence shown here is derived from an EMBL/GenBank/DDBJ whole genome shotgun (WGS) entry which is preliminary data.</text>
</comment>
<dbReference type="Pfam" id="PF00239">
    <property type="entry name" value="Resolvase"/>
    <property type="match status" value="1"/>
</dbReference>
<dbReference type="PROSITE" id="PS51736">
    <property type="entry name" value="RECOMBINASES_3"/>
    <property type="match status" value="1"/>
</dbReference>
<evidence type="ECO:0000256" key="2">
    <source>
        <dbReference type="ARBA" id="ARBA00023172"/>
    </source>
</evidence>
<keyword evidence="1" id="KW-0238">DNA-binding</keyword>
<proteinExistence type="predicted"/>
<gene>
    <name evidence="4" type="ORF">MW871_13805</name>
</gene>
<dbReference type="Proteomes" id="UP001139260">
    <property type="component" value="Unassembled WGS sequence"/>
</dbReference>
<dbReference type="Gene3D" id="3.40.50.1390">
    <property type="entry name" value="Resolvase, N-terminal catalytic domain"/>
    <property type="match status" value="1"/>
</dbReference>
<dbReference type="RefSeq" id="WP_248429055.1">
    <property type="nucleotide sequence ID" value="NZ_JALNUB010000009.1"/>
</dbReference>
<dbReference type="EMBL" id="JALNUB010000009">
    <property type="protein sequence ID" value="MCK8142970.1"/>
    <property type="molecule type" value="Genomic_DNA"/>
</dbReference>
<dbReference type="GO" id="GO:0003677">
    <property type="term" value="F:DNA binding"/>
    <property type="evidence" value="ECO:0007669"/>
    <property type="project" value="UniProtKB-KW"/>
</dbReference>
<evidence type="ECO:0000256" key="1">
    <source>
        <dbReference type="ARBA" id="ARBA00023125"/>
    </source>
</evidence>
<dbReference type="AlphaFoldDB" id="A0A9X1XT07"/>
<dbReference type="GO" id="GO:0000150">
    <property type="term" value="F:DNA strand exchange activity"/>
    <property type="evidence" value="ECO:0007669"/>
    <property type="project" value="InterPro"/>
</dbReference>
<dbReference type="InterPro" id="IPR050639">
    <property type="entry name" value="SSR_resolvase"/>
</dbReference>